<name>A0AAN0UDB6_ACISD</name>
<dbReference type="Proteomes" id="UP000000392">
    <property type="component" value="Chromosome"/>
</dbReference>
<proteinExistence type="predicted"/>
<evidence type="ECO:0000313" key="1">
    <source>
        <dbReference type="EMBL" id="ADI90958.1"/>
    </source>
</evidence>
<organism evidence="1 2">
    <name type="scientific">Acinetobacter oleivorans (strain JCM 16667 / KCTC 23045 / DR1)</name>
    <dbReference type="NCBI Taxonomy" id="436717"/>
    <lineage>
        <taxon>Bacteria</taxon>
        <taxon>Pseudomonadati</taxon>
        <taxon>Pseudomonadota</taxon>
        <taxon>Gammaproteobacteria</taxon>
        <taxon>Moraxellales</taxon>
        <taxon>Moraxellaceae</taxon>
        <taxon>Acinetobacter</taxon>
    </lineage>
</organism>
<dbReference type="KEGG" id="acd:AOLE_10345"/>
<accession>A0AAN0UDB6</accession>
<dbReference type="EMBL" id="CP002080">
    <property type="protein sequence ID" value="ADI90958.1"/>
    <property type="molecule type" value="Genomic_DNA"/>
</dbReference>
<sequence length="43" mass="5084">MLSPKFIFIDDLNSSINVIFSFVYLSFKTQNKLNLNFFGIYDE</sequence>
<reference evidence="1 2" key="1">
    <citation type="journal article" date="2010" name="J. Bacteriol.">
        <title>Complete genome sequence of the diesel-degrading Acinetobacter sp. strain DR1.</title>
        <authorList>
            <person name="Jung J."/>
            <person name="Baek J.H."/>
            <person name="Park W."/>
        </authorList>
    </citation>
    <scope>NUCLEOTIDE SEQUENCE [LARGE SCALE GENOMIC DNA]</scope>
    <source>
        <strain evidence="2">JCM 16667 / KCTC 23045 / DR1</strain>
    </source>
</reference>
<evidence type="ECO:0000313" key="2">
    <source>
        <dbReference type="Proteomes" id="UP000000392"/>
    </source>
</evidence>
<gene>
    <name evidence="1" type="ordered locus">AOLE_10345</name>
</gene>
<protein>
    <submittedName>
        <fullName evidence="1">Uncharacterized protein</fullName>
    </submittedName>
</protein>
<dbReference type="AlphaFoldDB" id="A0AAN0UDB6"/>